<evidence type="ECO:0000313" key="4">
    <source>
        <dbReference type="Proteomes" id="UP001165082"/>
    </source>
</evidence>
<feature type="region of interest" description="Disordered" evidence="1">
    <location>
        <begin position="270"/>
        <end position="289"/>
    </location>
</feature>
<dbReference type="Proteomes" id="UP001165082">
    <property type="component" value="Unassembled WGS sequence"/>
</dbReference>
<comment type="caution">
    <text evidence="3">The sequence shown here is derived from an EMBL/GenBank/DDBJ whole genome shotgun (WGS) entry which is preliminary data.</text>
</comment>
<feature type="compositionally biased region" description="Basic and acidic residues" evidence="1">
    <location>
        <begin position="274"/>
        <end position="289"/>
    </location>
</feature>
<feature type="transmembrane region" description="Helical" evidence="2">
    <location>
        <begin position="87"/>
        <end position="105"/>
    </location>
</feature>
<keyword evidence="2" id="KW-0812">Transmembrane</keyword>
<feature type="compositionally biased region" description="Basic and acidic residues" evidence="1">
    <location>
        <begin position="312"/>
        <end position="342"/>
    </location>
</feature>
<dbReference type="OrthoDB" id="203232at2759"/>
<dbReference type="AlphaFoldDB" id="A0A9W7ECQ1"/>
<gene>
    <name evidence="3" type="ORF">TrRE_jg8925</name>
</gene>
<keyword evidence="4" id="KW-1185">Reference proteome</keyword>
<feature type="region of interest" description="Disordered" evidence="1">
    <location>
        <begin position="296"/>
        <end position="372"/>
    </location>
</feature>
<evidence type="ECO:0000313" key="3">
    <source>
        <dbReference type="EMBL" id="GMH76489.1"/>
    </source>
</evidence>
<protein>
    <submittedName>
        <fullName evidence="3">Uncharacterized protein</fullName>
    </submittedName>
</protein>
<evidence type="ECO:0000256" key="2">
    <source>
        <dbReference type="SAM" id="Phobius"/>
    </source>
</evidence>
<name>A0A9W7ECQ1_9STRA</name>
<organism evidence="3 4">
    <name type="scientific">Triparma retinervis</name>
    <dbReference type="NCBI Taxonomy" id="2557542"/>
    <lineage>
        <taxon>Eukaryota</taxon>
        <taxon>Sar</taxon>
        <taxon>Stramenopiles</taxon>
        <taxon>Ochrophyta</taxon>
        <taxon>Bolidophyceae</taxon>
        <taxon>Parmales</taxon>
        <taxon>Triparmaceae</taxon>
        <taxon>Triparma</taxon>
    </lineage>
</organism>
<sequence>MTKHGHKHGHNKDAEGMDSFVSAGYFESERTTVGEDDNTKDKEPPTFVLLNVKVPGSSGNFHFAKFDHDDGEWIVDMARKKREMAQGVALVAATAIWHVLLLLLTCGATETELTFGNERYPLFSGKYGHKGPGKYKHYMKINTDDHYQIHGDEEDRPPDNYTFGEGVKYLPGGRVAVEKAVKAAKHNRNKINPMDEGTANIPRPKDHDLADPHLVGGMSGNGYKHGRVRPHQALSFFEEVRVIVFVNEEVLERRKSQMWISNDLILKNKKEHKKEKEKALKKKAQEPKMEILGSIHEGQEEEGGAAAAPPPEEVKKAPKLSIEERVRQANVEHSKHLREQPIKRRHTIRSVKRDVSGRHDKGGERSLGKPKE</sequence>
<accession>A0A9W7ECQ1</accession>
<keyword evidence="2" id="KW-0472">Membrane</keyword>
<feature type="compositionally biased region" description="Basic and acidic residues" evidence="1">
    <location>
        <begin position="351"/>
        <end position="372"/>
    </location>
</feature>
<proteinExistence type="predicted"/>
<dbReference type="EMBL" id="BRXZ01001679">
    <property type="protein sequence ID" value="GMH76489.1"/>
    <property type="molecule type" value="Genomic_DNA"/>
</dbReference>
<keyword evidence="2" id="KW-1133">Transmembrane helix</keyword>
<evidence type="ECO:0000256" key="1">
    <source>
        <dbReference type="SAM" id="MobiDB-lite"/>
    </source>
</evidence>
<reference evidence="3" key="1">
    <citation type="submission" date="2022-07" db="EMBL/GenBank/DDBJ databases">
        <title>Genome analysis of Parmales, a sister group of diatoms, reveals the evolutionary specialization of diatoms from phago-mixotrophs to photoautotrophs.</title>
        <authorList>
            <person name="Ban H."/>
            <person name="Sato S."/>
            <person name="Yoshikawa S."/>
            <person name="Kazumasa Y."/>
            <person name="Nakamura Y."/>
            <person name="Ichinomiya M."/>
            <person name="Saitoh K."/>
            <person name="Sato N."/>
            <person name="Blanc-Mathieu R."/>
            <person name="Endo H."/>
            <person name="Kuwata A."/>
            <person name="Ogata H."/>
        </authorList>
    </citation>
    <scope>NUCLEOTIDE SEQUENCE</scope>
</reference>